<reference evidence="2 3" key="1">
    <citation type="submission" date="2018-06" db="EMBL/GenBank/DDBJ databases">
        <authorList>
            <consortium name="Pathogen Informatics"/>
            <person name="Doyle S."/>
        </authorList>
    </citation>
    <scope>NUCLEOTIDE SEQUENCE [LARGE SCALE GENOMIC DNA]</scope>
    <source>
        <strain evidence="2 3">NCTC11327</strain>
    </source>
</reference>
<keyword evidence="2" id="KW-0808">Transferase</keyword>
<evidence type="ECO:0000256" key="1">
    <source>
        <dbReference type="SAM" id="Phobius"/>
    </source>
</evidence>
<evidence type="ECO:0000313" key="2">
    <source>
        <dbReference type="EMBL" id="SUP20447.1"/>
    </source>
</evidence>
<dbReference type="AlphaFoldDB" id="A0AAX2LK32"/>
<comment type="caution">
    <text evidence="2">The sequence shown here is derived from an EMBL/GenBank/DDBJ whole genome shotgun (WGS) entry which is preliminary data.</text>
</comment>
<organism evidence="2 3">
    <name type="scientific">Vibrio fluvialis</name>
    <dbReference type="NCBI Taxonomy" id="676"/>
    <lineage>
        <taxon>Bacteria</taxon>
        <taxon>Pseudomonadati</taxon>
        <taxon>Pseudomonadota</taxon>
        <taxon>Gammaproteobacteria</taxon>
        <taxon>Vibrionales</taxon>
        <taxon>Vibrionaceae</taxon>
        <taxon>Vibrio</taxon>
    </lineage>
</organism>
<dbReference type="EMBL" id="UHIP01000001">
    <property type="protein sequence ID" value="SUP20447.1"/>
    <property type="molecule type" value="Genomic_DNA"/>
</dbReference>
<name>A0AAX2LK32_VIBFL</name>
<feature type="transmembrane region" description="Helical" evidence="1">
    <location>
        <begin position="20"/>
        <end position="38"/>
    </location>
</feature>
<dbReference type="Proteomes" id="UP000254626">
    <property type="component" value="Unassembled WGS sequence"/>
</dbReference>
<accession>A0AAX2LK32</accession>
<keyword evidence="2" id="KW-0032">Aminotransferase</keyword>
<protein>
    <submittedName>
        <fullName evidence="2">Glutamate-1-semialdehyde aminotransferase</fullName>
    </submittedName>
</protein>
<keyword evidence="1" id="KW-0812">Transmembrane</keyword>
<sequence length="39" mass="4383">MGCCDNDKGCESKLAKRRRLPWLGIVIGVLVVLVVINWQ</sequence>
<evidence type="ECO:0000313" key="3">
    <source>
        <dbReference type="Proteomes" id="UP000254626"/>
    </source>
</evidence>
<gene>
    <name evidence="2" type="ORF">NCTC11327_00399</name>
</gene>
<keyword evidence="1" id="KW-1133">Transmembrane helix</keyword>
<proteinExistence type="predicted"/>
<keyword evidence="1" id="KW-0472">Membrane</keyword>
<dbReference type="GO" id="GO:0008483">
    <property type="term" value="F:transaminase activity"/>
    <property type="evidence" value="ECO:0007669"/>
    <property type="project" value="UniProtKB-KW"/>
</dbReference>